<comment type="caution">
    <text evidence="1">The sequence shown here is derived from an EMBL/GenBank/DDBJ whole genome shotgun (WGS) entry which is preliminary data.</text>
</comment>
<proteinExistence type="predicted"/>
<keyword evidence="2" id="KW-1185">Reference proteome</keyword>
<sequence length="81" mass="9310">MMAVRFINIVTSRQHLVLDAPSSIKGARKTLTSKPCSRTACSYEEMLEHSHNRSQGVERQHGMKMASKQQYNCILMNERAW</sequence>
<organism evidence="1 2">
    <name type="scientific">Daphnia magna</name>
    <dbReference type="NCBI Taxonomy" id="35525"/>
    <lineage>
        <taxon>Eukaryota</taxon>
        <taxon>Metazoa</taxon>
        <taxon>Ecdysozoa</taxon>
        <taxon>Arthropoda</taxon>
        <taxon>Crustacea</taxon>
        <taxon>Branchiopoda</taxon>
        <taxon>Diplostraca</taxon>
        <taxon>Cladocera</taxon>
        <taxon>Anomopoda</taxon>
        <taxon>Daphniidae</taxon>
        <taxon>Daphnia</taxon>
    </lineage>
</organism>
<dbReference type="Proteomes" id="UP001234178">
    <property type="component" value="Unassembled WGS sequence"/>
</dbReference>
<evidence type="ECO:0000313" key="2">
    <source>
        <dbReference type="Proteomes" id="UP001234178"/>
    </source>
</evidence>
<evidence type="ECO:0000313" key="1">
    <source>
        <dbReference type="EMBL" id="KAK4020078.1"/>
    </source>
</evidence>
<accession>A0ABR0A532</accession>
<name>A0ABR0A532_9CRUS</name>
<dbReference type="EMBL" id="JAOYFB010000036">
    <property type="protein sequence ID" value="KAK4020078.1"/>
    <property type="molecule type" value="Genomic_DNA"/>
</dbReference>
<reference evidence="1 2" key="1">
    <citation type="journal article" date="2023" name="Nucleic Acids Res.">
        <title>The hologenome of Daphnia magna reveals possible DNA methylation and microbiome-mediated evolution of the host genome.</title>
        <authorList>
            <person name="Chaturvedi A."/>
            <person name="Li X."/>
            <person name="Dhandapani V."/>
            <person name="Marshall H."/>
            <person name="Kissane S."/>
            <person name="Cuenca-Cambronero M."/>
            <person name="Asole G."/>
            <person name="Calvet F."/>
            <person name="Ruiz-Romero M."/>
            <person name="Marangio P."/>
            <person name="Guigo R."/>
            <person name="Rago D."/>
            <person name="Mirbahai L."/>
            <person name="Eastwood N."/>
            <person name="Colbourne J.K."/>
            <person name="Zhou J."/>
            <person name="Mallon E."/>
            <person name="Orsini L."/>
        </authorList>
    </citation>
    <scope>NUCLEOTIDE SEQUENCE [LARGE SCALE GENOMIC DNA]</scope>
    <source>
        <strain evidence="1">LRV0_1</strain>
    </source>
</reference>
<protein>
    <submittedName>
        <fullName evidence="1">Uncharacterized protein</fullName>
    </submittedName>
</protein>
<gene>
    <name evidence="1" type="ORF">OUZ56_002074</name>
</gene>